<evidence type="ECO:0000313" key="1">
    <source>
        <dbReference type="EMBL" id="KAJ8104449.1"/>
    </source>
</evidence>
<keyword evidence="2" id="KW-1185">Reference proteome</keyword>
<sequence length="283" mass="30665">MPGARRGASTINRTAATITATTTAESSTRDKEKQEKQDTAAARRRIVVPPAGAEQPVGLRCNFLRHGHCAPLTTAVLQHISSPAAPFQPFAMFGQRRARVWSISGQGRTVNSTFSAPHRSYAAVTAPPREEHFDVPCRSNGSIRLDVYHALDASAPILLYLPPGPVVPPDPDAEERVIAALRASSAATVVRINYRASSQHQFPTPNHDVLYGYDWIQENMLLDGAQKPYAARIGICGELMGGSIATMLALTECRVGESRIIAAAVNNPIVDWVFPDDLPHKKT</sequence>
<comment type="caution">
    <text evidence="1">The sequence shown here is derived from an EMBL/GenBank/DDBJ whole genome shotgun (WGS) entry which is preliminary data.</text>
</comment>
<proteinExistence type="predicted"/>
<dbReference type="EMBL" id="JAPHNI010002010">
    <property type="protein sequence ID" value="KAJ8104449.1"/>
    <property type="molecule type" value="Genomic_DNA"/>
</dbReference>
<reference evidence="1" key="1">
    <citation type="submission" date="2022-11" db="EMBL/GenBank/DDBJ databases">
        <title>Genome Sequence of Boeremia exigua.</title>
        <authorList>
            <person name="Buettner E."/>
        </authorList>
    </citation>
    <scope>NUCLEOTIDE SEQUENCE</scope>
    <source>
        <strain evidence="1">CU02</strain>
    </source>
</reference>
<protein>
    <submittedName>
        <fullName evidence="1">Uncharacterized protein</fullName>
    </submittedName>
</protein>
<organism evidence="1 2">
    <name type="scientific">Boeremia exigua</name>
    <dbReference type="NCBI Taxonomy" id="749465"/>
    <lineage>
        <taxon>Eukaryota</taxon>
        <taxon>Fungi</taxon>
        <taxon>Dikarya</taxon>
        <taxon>Ascomycota</taxon>
        <taxon>Pezizomycotina</taxon>
        <taxon>Dothideomycetes</taxon>
        <taxon>Pleosporomycetidae</taxon>
        <taxon>Pleosporales</taxon>
        <taxon>Pleosporineae</taxon>
        <taxon>Didymellaceae</taxon>
        <taxon>Boeremia</taxon>
    </lineage>
</organism>
<accession>A0ACC2HN03</accession>
<evidence type="ECO:0000313" key="2">
    <source>
        <dbReference type="Proteomes" id="UP001153331"/>
    </source>
</evidence>
<name>A0ACC2HN03_9PLEO</name>
<gene>
    <name evidence="1" type="ORF">OPT61_g10750</name>
</gene>
<dbReference type="Proteomes" id="UP001153331">
    <property type="component" value="Unassembled WGS sequence"/>
</dbReference>